<accession>A0A915M629</accession>
<dbReference type="AlphaFoldDB" id="A0A915M629"/>
<dbReference type="InterPro" id="IPR035914">
    <property type="entry name" value="Sperma_CUB_dom_sf"/>
</dbReference>
<evidence type="ECO:0000313" key="2">
    <source>
        <dbReference type="WBParaSite" id="scaffold28659_cov137.g20687"/>
    </source>
</evidence>
<dbReference type="SUPFAM" id="SSF49854">
    <property type="entry name" value="Spermadhesin, CUB domain"/>
    <property type="match status" value="1"/>
</dbReference>
<dbReference type="WBParaSite" id="scaffold28659_cov137.g20687">
    <property type="protein sequence ID" value="scaffold28659_cov137.g20687"/>
    <property type="gene ID" value="scaffold28659_cov137.g20687"/>
</dbReference>
<evidence type="ECO:0000313" key="1">
    <source>
        <dbReference type="Proteomes" id="UP000887561"/>
    </source>
</evidence>
<dbReference type="Proteomes" id="UP000887561">
    <property type="component" value="Unplaced"/>
</dbReference>
<proteinExistence type="predicted"/>
<protein>
    <submittedName>
        <fullName evidence="2">Uncharacterized protein</fullName>
    </submittedName>
</protein>
<keyword evidence="1" id="KW-1185">Reference proteome</keyword>
<name>A0A915M629_MELJA</name>
<organism evidence="1 2">
    <name type="scientific">Meloidogyne javanica</name>
    <name type="common">Root-knot nematode worm</name>
    <dbReference type="NCBI Taxonomy" id="6303"/>
    <lineage>
        <taxon>Eukaryota</taxon>
        <taxon>Metazoa</taxon>
        <taxon>Ecdysozoa</taxon>
        <taxon>Nematoda</taxon>
        <taxon>Chromadorea</taxon>
        <taxon>Rhabditida</taxon>
        <taxon>Tylenchina</taxon>
        <taxon>Tylenchomorpha</taxon>
        <taxon>Tylenchoidea</taxon>
        <taxon>Meloidogynidae</taxon>
        <taxon>Meloidogyninae</taxon>
        <taxon>Meloidogyne</taxon>
        <taxon>Meloidogyne incognita group</taxon>
    </lineage>
</organism>
<sequence length="163" mass="18281">MSSKFGLKVFETESFPKRYLEHQAGQLAKIERYSTFNSYPLIVTSRTESVSILITSYDFDNNLVVPYEIEFVAAAKACQCFPNNLIVSRTLPLNLLSPGFPQGYCDNLNCATQISLENPLNTNDYVESLQIHFDGFWNLNSFTVDSPKVILNFTTDAVGLDTG</sequence>
<reference evidence="2" key="1">
    <citation type="submission" date="2022-11" db="UniProtKB">
        <authorList>
            <consortium name="WormBaseParasite"/>
        </authorList>
    </citation>
    <scope>IDENTIFICATION</scope>
</reference>